<reference evidence="12 13" key="1">
    <citation type="submission" date="2019-07" db="EMBL/GenBank/DDBJ databases">
        <title>Tepidimonas thermarum AA-1 draft genome.</title>
        <authorList>
            <person name="Da Costa M.S."/>
            <person name="Froufe H.J.C."/>
            <person name="Egas C."/>
            <person name="Albuquerque L."/>
        </authorList>
    </citation>
    <scope>NUCLEOTIDE SEQUENCE [LARGE SCALE GENOMIC DNA]</scope>
    <source>
        <strain evidence="12 13">AA-1</strain>
    </source>
</reference>
<keyword evidence="13" id="KW-1185">Reference proteome</keyword>
<evidence type="ECO:0000256" key="3">
    <source>
        <dbReference type="ARBA" id="ARBA00004744"/>
    </source>
</evidence>
<keyword evidence="5" id="KW-0997">Cell inner membrane</keyword>
<evidence type="ECO:0000256" key="4">
    <source>
        <dbReference type="ARBA" id="ARBA00022475"/>
    </source>
</evidence>
<feature type="transmembrane region" description="Helical" evidence="10">
    <location>
        <begin position="41"/>
        <end position="65"/>
    </location>
</feature>
<evidence type="ECO:0000256" key="10">
    <source>
        <dbReference type="SAM" id="Phobius"/>
    </source>
</evidence>
<dbReference type="AlphaFoldDB" id="A0A554X0K6"/>
<keyword evidence="9" id="KW-0627">Porphyrin biosynthesis</keyword>
<evidence type="ECO:0000256" key="5">
    <source>
        <dbReference type="ARBA" id="ARBA00022519"/>
    </source>
</evidence>
<dbReference type="GO" id="GO:0006779">
    <property type="term" value="P:porphyrin-containing compound biosynthetic process"/>
    <property type="evidence" value="ECO:0007669"/>
    <property type="project" value="UniProtKB-KW"/>
</dbReference>
<evidence type="ECO:0000259" key="11">
    <source>
        <dbReference type="Pfam" id="PF07219"/>
    </source>
</evidence>
<dbReference type="Gene3D" id="1.25.40.10">
    <property type="entry name" value="Tetratricopeptide repeat domain"/>
    <property type="match status" value="1"/>
</dbReference>
<keyword evidence="6 10" id="KW-0812">Transmembrane</keyword>
<proteinExistence type="predicted"/>
<dbReference type="UniPathway" id="UPA00252"/>
<sequence>MKGVFGLLFVAALAVVAALFMGNNPATVSVFWPPWRVDVSLNLVLLVAVAAFVVGHLALRGIAALRELPRRASRWRALQHERATVGLVLQAWAHQLGGRFVRAQSAAREAIARLQNTDRQSLPQADALWVLAHLTAAESAQQLGQREQRDAWLAAAVDPARAAGAPEAREGALLRAAEWALEARDAEQAARWLGELPQGAARRIQAVRLRLRLAQLRRDSRAALDMARLLAKHRAFSPEAMRTVLRGLWIEALRDARDEQALSAIWHSATARERRDPARALALLAQAERLVAQGQLQRDGALPPVVGEAIRAAWNGYAELGPADRLRAVALVEPWLPRLEGAWLARLEDAQQRAPGDVGLQYLAGQAYRGRGLWGKAQTLLQQAARALDERELRRRAWCALAELAEQRGDAAAALEAWKQAAQA</sequence>
<evidence type="ECO:0000256" key="6">
    <source>
        <dbReference type="ARBA" id="ARBA00022692"/>
    </source>
</evidence>
<evidence type="ECO:0000256" key="9">
    <source>
        <dbReference type="ARBA" id="ARBA00023244"/>
    </source>
</evidence>
<comment type="subcellular location">
    <subcellularLocation>
        <location evidence="2">Cell inner membrane</location>
        <topology evidence="2">Multi-pass membrane protein</topology>
    </subcellularLocation>
</comment>
<evidence type="ECO:0000256" key="7">
    <source>
        <dbReference type="ARBA" id="ARBA00022989"/>
    </source>
</evidence>
<protein>
    <submittedName>
        <fullName evidence="12">Heme biosynthesis-associated TPR protein</fullName>
    </submittedName>
</protein>
<organism evidence="12 13">
    <name type="scientific">Tepidimonas thermarum</name>
    <dbReference type="NCBI Taxonomy" id="335431"/>
    <lineage>
        <taxon>Bacteria</taxon>
        <taxon>Pseudomonadati</taxon>
        <taxon>Pseudomonadota</taxon>
        <taxon>Betaproteobacteria</taxon>
        <taxon>Burkholderiales</taxon>
        <taxon>Tepidimonas</taxon>
    </lineage>
</organism>
<evidence type="ECO:0000313" key="13">
    <source>
        <dbReference type="Proteomes" id="UP000318542"/>
    </source>
</evidence>
<feature type="domain" description="HemY N-terminal" evidence="11">
    <location>
        <begin position="27"/>
        <end position="143"/>
    </location>
</feature>
<keyword evidence="8 10" id="KW-0472">Membrane</keyword>
<dbReference type="Proteomes" id="UP000318542">
    <property type="component" value="Unassembled WGS sequence"/>
</dbReference>
<comment type="function">
    <text evidence="1">Involved in a late step of protoheme IX synthesis.</text>
</comment>
<dbReference type="RefSeq" id="WP_143902573.1">
    <property type="nucleotide sequence ID" value="NZ_VJOL01000026.1"/>
</dbReference>
<dbReference type="Pfam" id="PF07219">
    <property type="entry name" value="HemY_N"/>
    <property type="match status" value="1"/>
</dbReference>
<evidence type="ECO:0000256" key="2">
    <source>
        <dbReference type="ARBA" id="ARBA00004429"/>
    </source>
</evidence>
<dbReference type="InterPro" id="IPR005254">
    <property type="entry name" value="Heme_biosyn_assoc_TPR_pro"/>
</dbReference>
<dbReference type="NCBIfam" id="TIGR00540">
    <property type="entry name" value="TPR_hemY_coli"/>
    <property type="match status" value="1"/>
</dbReference>
<dbReference type="InterPro" id="IPR010817">
    <property type="entry name" value="HemY_N"/>
</dbReference>
<evidence type="ECO:0000256" key="1">
    <source>
        <dbReference type="ARBA" id="ARBA00002962"/>
    </source>
</evidence>
<dbReference type="OrthoDB" id="9151794at2"/>
<keyword evidence="4" id="KW-1003">Cell membrane</keyword>
<name>A0A554X0K6_9BURK</name>
<accession>A0A554X0K6</accession>
<dbReference type="GO" id="GO:0005886">
    <property type="term" value="C:plasma membrane"/>
    <property type="evidence" value="ECO:0007669"/>
    <property type="project" value="UniProtKB-SubCell"/>
</dbReference>
<dbReference type="EMBL" id="VJOL01000026">
    <property type="protein sequence ID" value="TSE29372.1"/>
    <property type="molecule type" value="Genomic_DNA"/>
</dbReference>
<evidence type="ECO:0000313" key="12">
    <source>
        <dbReference type="EMBL" id="TSE29372.1"/>
    </source>
</evidence>
<gene>
    <name evidence="12" type="ORF">Tther_01536</name>
</gene>
<evidence type="ECO:0000256" key="8">
    <source>
        <dbReference type="ARBA" id="ARBA00023136"/>
    </source>
</evidence>
<keyword evidence="7 10" id="KW-1133">Transmembrane helix</keyword>
<comment type="caution">
    <text evidence="12">The sequence shown here is derived from an EMBL/GenBank/DDBJ whole genome shotgun (WGS) entry which is preliminary data.</text>
</comment>
<dbReference type="GO" id="GO:0042168">
    <property type="term" value="P:heme metabolic process"/>
    <property type="evidence" value="ECO:0007669"/>
    <property type="project" value="InterPro"/>
</dbReference>
<dbReference type="InterPro" id="IPR011990">
    <property type="entry name" value="TPR-like_helical_dom_sf"/>
</dbReference>
<comment type="pathway">
    <text evidence="3">Porphyrin-containing compound metabolism; protoheme biosynthesis.</text>
</comment>